<feature type="domain" description="Peptidase S8/S53" evidence="8">
    <location>
        <begin position="155"/>
        <end position="404"/>
    </location>
</feature>
<dbReference type="SUPFAM" id="SSF52743">
    <property type="entry name" value="Subtilisin-like"/>
    <property type="match status" value="1"/>
</dbReference>
<dbReference type="GO" id="GO:0005576">
    <property type="term" value="C:extracellular region"/>
    <property type="evidence" value="ECO:0007669"/>
    <property type="project" value="UniProtKB-SubCell"/>
</dbReference>
<dbReference type="Gene3D" id="3.40.50.200">
    <property type="entry name" value="Peptidase S8/S53 domain"/>
    <property type="match status" value="1"/>
</dbReference>
<evidence type="ECO:0000256" key="3">
    <source>
        <dbReference type="ARBA" id="ARBA00022525"/>
    </source>
</evidence>
<dbReference type="InterPro" id="IPR036852">
    <property type="entry name" value="Peptidase_S8/S53_dom_sf"/>
</dbReference>
<dbReference type="InterPro" id="IPR015500">
    <property type="entry name" value="Peptidase_S8_subtilisin-rel"/>
</dbReference>
<dbReference type="InterPro" id="IPR050131">
    <property type="entry name" value="Peptidase_S8_subtilisin-like"/>
</dbReference>
<comment type="similarity">
    <text evidence="2 7">Belongs to the peptidase S8 family.</text>
</comment>
<dbReference type="InterPro" id="IPR023828">
    <property type="entry name" value="Peptidase_S8_Ser-AS"/>
</dbReference>
<evidence type="ECO:0000256" key="5">
    <source>
        <dbReference type="ARBA" id="ARBA00022801"/>
    </source>
</evidence>
<organism evidence="9">
    <name type="scientific">candidate division WOR-3 bacterium</name>
    <dbReference type="NCBI Taxonomy" id="2052148"/>
    <lineage>
        <taxon>Bacteria</taxon>
        <taxon>Bacteria division WOR-3</taxon>
    </lineage>
</organism>
<dbReference type="PRINTS" id="PR00723">
    <property type="entry name" value="SUBTILISIN"/>
</dbReference>
<evidence type="ECO:0000256" key="7">
    <source>
        <dbReference type="PROSITE-ProRule" id="PRU01240"/>
    </source>
</evidence>
<name>A0A7V3PU22_UNCW3</name>
<reference evidence="9" key="1">
    <citation type="journal article" date="2020" name="mSystems">
        <title>Genome- and Community-Level Interaction Insights into Carbon Utilization and Element Cycling Functions of Hydrothermarchaeota in Hydrothermal Sediment.</title>
        <authorList>
            <person name="Zhou Z."/>
            <person name="Liu Y."/>
            <person name="Xu W."/>
            <person name="Pan J."/>
            <person name="Luo Z.H."/>
            <person name="Li M."/>
        </authorList>
    </citation>
    <scope>NUCLEOTIDE SEQUENCE [LARGE SCALE GENOMIC DNA]</scope>
    <source>
        <strain evidence="9">SpSt-914</strain>
    </source>
</reference>
<gene>
    <name evidence="9" type="ORF">ENX16_04915</name>
</gene>
<comment type="subcellular location">
    <subcellularLocation>
        <location evidence="1">Secreted</location>
    </subcellularLocation>
</comment>
<evidence type="ECO:0000256" key="4">
    <source>
        <dbReference type="ARBA" id="ARBA00022670"/>
    </source>
</evidence>
<dbReference type="InterPro" id="IPR022398">
    <property type="entry name" value="Peptidase_S8_His-AS"/>
</dbReference>
<evidence type="ECO:0000259" key="8">
    <source>
        <dbReference type="Pfam" id="PF00082"/>
    </source>
</evidence>
<feature type="active site" description="Charge relay system" evidence="7">
    <location>
        <position position="203"/>
    </location>
</feature>
<dbReference type="GO" id="GO:0006508">
    <property type="term" value="P:proteolysis"/>
    <property type="evidence" value="ECO:0007669"/>
    <property type="project" value="UniProtKB-KW"/>
</dbReference>
<dbReference type="Pfam" id="PF00082">
    <property type="entry name" value="Peptidase_S8"/>
    <property type="match status" value="1"/>
</dbReference>
<dbReference type="PROSITE" id="PS00137">
    <property type="entry name" value="SUBTILASE_HIS"/>
    <property type="match status" value="1"/>
</dbReference>
<feature type="active site" description="Charge relay system" evidence="7">
    <location>
        <position position="356"/>
    </location>
</feature>
<keyword evidence="4 7" id="KW-0645">Protease</keyword>
<evidence type="ECO:0000313" key="9">
    <source>
        <dbReference type="EMBL" id="HGD13402.1"/>
    </source>
</evidence>
<keyword evidence="3" id="KW-0964">Secreted</keyword>
<comment type="caution">
    <text evidence="9">The sequence shown here is derived from an EMBL/GenBank/DDBJ whole genome shotgun (WGS) entry which is preliminary data.</text>
</comment>
<dbReference type="PROSITE" id="PS51892">
    <property type="entry name" value="SUBTILASE"/>
    <property type="match status" value="1"/>
</dbReference>
<proteinExistence type="inferred from homology"/>
<keyword evidence="6 7" id="KW-0720">Serine protease</keyword>
<dbReference type="AlphaFoldDB" id="A0A7V3PU22"/>
<dbReference type="InterPro" id="IPR034084">
    <property type="entry name" value="Thermitase-like_dom"/>
</dbReference>
<dbReference type="PANTHER" id="PTHR43806">
    <property type="entry name" value="PEPTIDASE S8"/>
    <property type="match status" value="1"/>
</dbReference>
<evidence type="ECO:0000256" key="2">
    <source>
        <dbReference type="ARBA" id="ARBA00011073"/>
    </source>
</evidence>
<evidence type="ECO:0000256" key="1">
    <source>
        <dbReference type="ARBA" id="ARBA00004613"/>
    </source>
</evidence>
<dbReference type="CDD" id="cd07484">
    <property type="entry name" value="Peptidases_S8_Thermitase_like"/>
    <property type="match status" value="1"/>
</dbReference>
<dbReference type="PROSITE" id="PS00138">
    <property type="entry name" value="SUBTILASE_SER"/>
    <property type="match status" value="1"/>
</dbReference>
<evidence type="ECO:0000256" key="6">
    <source>
        <dbReference type="ARBA" id="ARBA00022825"/>
    </source>
</evidence>
<dbReference type="InterPro" id="IPR000209">
    <property type="entry name" value="Peptidase_S8/S53_dom"/>
</dbReference>
<dbReference type="EMBL" id="DTMZ01000109">
    <property type="protein sequence ID" value="HGD13402.1"/>
    <property type="molecule type" value="Genomic_DNA"/>
</dbReference>
<accession>A0A7V3PU22</accession>
<feature type="active site" description="Charge relay system" evidence="7">
    <location>
        <position position="161"/>
    </location>
</feature>
<dbReference type="PANTHER" id="PTHR43806:SF11">
    <property type="entry name" value="CEREVISIN-RELATED"/>
    <property type="match status" value="1"/>
</dbReference>
<protein>
    <submittedName>
        <fullName evidence="9">Peptidase S8</fullName>
    </submittedName>
</protein>
<dbReference type="GO" id="GO:0004252">
    <property type="term" value="F:serine-type endopeptidase activity"/>
    <property type="evidence" value="ECO:0007669"/>
    <property type="project" value="UniProtKB-UniRule"/>
</dbReference>
<sequence length="499" mass="53858">MNLLILMLISFFPRPVCPPITENDYQLFLTLKQYYQNAFTPLPALPVNPRPLSNQLVIGYEPDKLPLIINRLQNLKVEIIFVDSAARFLVVNNSFDQSEPLNNSLNQLPGIRFIEPDYPVKALVIPNDPMFITKQWDKWVMYADLAWDIVTGGPVKIAVVDNGIEYYHPDLAANFRPGELGYDFINNDSDPKPDNPAIENAFHGTHVSGIIAAVSNNLIGIAGWAQIQLLAVRVLNDSGSGNLSDVARGIRWAADQGARVINLSLGGDAASSVLIEACQYALGKGTLLVAASGNDGRSGITYPARLSECIAVGATDDNSELAPFSNYGPEQELTAPGTGIYSTATGGSYREASGTSMSCPQVSGVAGLLFATNPALTPAEARSILAASALDMGDPGRDTHYGYGLVNAYRALQLAHQLLRTTINPAAINPQSMKTLITRRPLIFPPTREPVWVFNSAGMLLLKLPPNSTKINLPGAGTYLLQIRSAHALQPLLKIIVTD</sequence>
<keyword evidence="5 7" id="KW-0378">Hydrolase</keyword>